<proteinExistence type="predicted"/>
<protein>
    <submittedName>
        <fullName evidence="2">Uncharacterized protein</fullName>
    </submittedName>
</protein>
<keyword evidence="1" id="KW-1133">Transmembrane helix</keyword>
<feature type="transmembrane region" description="Helical" evidence="1">
    <location>
        <begin position="30"/>
        <end position="49"/>
    </location>
</feature>
<name>A0A6J4RLI8_9ACTN</name>
<organism evidence="2">
    <name type="scientific">uncultured Rubrobacteraceae bacterium</name>
    <dbReference type="NCBI Taxonomy" id="349277"/>
    <lineage>
        <taxon>Bacteria</taxon>
        <taxon>Bacillati</taxon>
        <taxon>Actinomycetota</taxon>
        <taxon>Rubrobacteria</taxon>
        <taxon>Rubrobacterales</taxon>
        <taxon>Rubrobacteraceae</taxon>
        <taxon>environmental samples</taxon>
    </lineage>
</organism>
<dbReference type="AlphaFoldDB" id="A0A6J4RLI8"/>
<dbReference type="EMBL" id="CADCVH010000115">
    <property type="protein sequence ID" value="CAA9476348.1"/>
    <property type="molecule type" value="Genomic_DNA"/>
</dbReference>
<sequence>MGTGKAIYVGATLVSILISIFFYRNDRQNLAIFVGLWAPTILNLGQTLVDDDPS</sequence>
<keyword evidence="1" id="KW-0472">Membrane</keyword>
<keyword evidence="1" id="KW-0812">Transmembrane</keyword>
<feature type="transmembrane region" description="Helical" evidence="1">
    <location>
        <begin position="6"/>
        <end position="23"/>
    </location>
</feature>
<evidence type="ECO:0000313" key="2">
    <source>
        <dbReference type="EMBL" id="CAA9476348.1"/>
    </source>
</evidence>
<evidence type="ECO:0000256" key="1">
    <source>
        <dbReference type="SAM" id="Phobius"/>
    </source>
</evidence>
<accession>A0A6J4RLI8</accession>
<reference evidence="2" key="1">
    <citation type="submission" date="2020-02" db="EMBL/GenBank/DDBJ databases">
        <authorList>
            <person name="Meier V. D."/>
        </authorList>
    </citation>
    <scope>NUCLEOTIDE SEQUENCE</scope>
    <source>
        <strain evidence="2">AVDCRST_MAG02</strain>
    </source>
</reference>
<gene>
    <name evidence="2" type="ORF">AVDCRST_MAG02-4146</name>
</gene>